<dbReference type="Proteomes" id="UP000298663">
    <property type="component" value="Unassembled WGS sequence"/>
</dbReference>
<dbReference type="InterPro" id="IPR013087">
    <property type="entry name" value="Znf_C2H2_type"/>
</dbReference>
<evidence type="ECO:0000259" key="1">
    <source>
        <dbReference type="PROSITE" id="PS00028"/>
    </source>
</evidence>
<comment type="caution">
    <text evidence="2">The sequence shown here is derived from an EMBL/GenBank/DDBJ whole genome shotgun (WGS) entry which is preliminary data.</text>
</comment>
<feature type="domain" description="C2H2-type" evidence="1">
    <location>
        <begin position="13"/>
        <end position="36"/>
    </location>
</feature>
<dbReference type="PANTHER" id="PTHR33936">
    <property type="entry name" value="PROTEIN CBG17840"/>
    <property type="match status" value="1"/>
</dbReference>
<name>A0A4U5NJC1_STECR</name>
<reference evidence="2 3" key="2">
    <citation type="journal article" date="2019" name="G3 (Bethesda)">
        <title>Hybrid Assembly of the Genome of the Entomopathogenic Nematode Steinernema carpocapsae Identifies the X-Chromosome.</title>
        <authorList>
            <person name="Serra L."/>
            <person name="Macchietto M."/>
            <person name="Macias-Munoz A."/>
            <person name="McGill C.J."/>
            <person name="Rodriguez I.M."/>
            <person name="Rodriguez B."/>
            <person name="Murad R."/>
            <person name="Mortazavi A."/>
        </authorList>
    </citation>
    <scope>NUCLEOTIDE SEQUENCE [LARGE SCALE GENOMIC DNA]</scope>
    <source>
        <strain evidence="2 3">ALL</strain>
    </source>
</reference>
<evidence type="ECO:0000313" key="2">
    <source>
        <dbReference type="EMBL" id="TKR82932.1"/>
    </source>
</evidence>
<reference evidence="2 3" key="1">
    <citation type="journal article" date="2015" name="Genome Biol.">
        <title>Comparative genomics of Steinernema reveals deeply conserved gene regulatory networks.</title>
        <authorList>
            <person name="Dillman A.R."/>
            <person name="Macchietto M."/>
            <person name="Porter C.F."/>
            <person name="Rogers A."/>
            <person name="Williams B."/>
            <person name="Antoshechkin I."/>
            <person name="Lee M.M."/>
            <person name="Goodwin Z."/>
            <person name="Lu X."/>
            <person name="Lewis E.E."/>
            <person name="Goodrich-Blair H."/>
            <person name="Stock S.P."/>
            <person name="Adams B.J."/>
            <person name="Sternberg P.W."/>
            <person name="Mortazavi A."/>
        </authorList>
    </citation>
    <scope>NUCLEOTIDE SEQUENCE [LARGE SCALE GENOMIC DNA]</scope>
    <source>
        <strain evidence="2 3">ALL</strain>
    </source>
</reference>
<accession>A0A4U5NJC1</accession>
<dbReference type="EMBL" id="AZBU02000004">
    <property type="protein sequence ID" value="TKR82932.1"/>
    <property type="molecule type" value="Genomic_DNA"/>
</dbReference>
<sequence length="126" mass="14474">MENHFSRPPSIRCGDSSCQAVFTNVVDLCRHVHDDHQRDDVKLEQVRFGNFKEFEEWLKAVEVDTMSKFTKLGGSGKRTGRGTQQPHLYYQCHLSGAVERYQKASGGSLCRGRGFRRKWIGTARRL</sequence>
<dbReference type="PROSITE" id="PS00028">
    <property type="entry name" value="ZINC_FINGER_C2H2_1"/>
    <property type="match status" value="1"/>
</dbReference>
<dbReference type="InterPro" id="IPR052797">
    <property type="entry name" value="RegFact_GeneExpr_CellDeath"/>
</dbReference>
<organism evidence="2 3">
    <name type="scientific">Steinernema carpocapsae</name>
    <name type="common">Entomopathogenic nematode</name>
    <dbReference type="NCBI Taxonomy" id="34508"/>
    <lineage>
        <taxon>Eukaryota</taxon>
        <taxon>Metazoa</taxon>
        <taxon>Ecdysozoa</taxon>
        <taxon>Nematoda</taxon>
        <taxon>Chromadorea</taxon>
        <taxon>Rhabditida</taxon>
        <taxon>Tylenchina</taxon>
        <taxon>Panagrolaimomorpha</taxon>
        <taxon>Strongyloidoidea</taxon>
        <taxon>Steinernematidae</taxon>
        <taxon>Steinernema</taxon>
    </lineage>
</organism>
<evidence type="ECO:0000313" key="3">
    <source>
        <dbReference type="Proteomes" id="UP000298663"/>
    </source>
</evidence>
<proteinExistence type="predicted"/>
<dbReference type="PANTHER" id="PTHR33936:SF25">
    <property type="entry name" value="C2H2-TYPE DOMAIN-CONTAINING PROTEIN"/>
    <property type="match status" value="1"/>
</dbReference>
<protein>
    <recommendedName>
        <fullName evidence="1">C2H2-type domain-containing protein</fullName>
    </recommendedName>
</protein>
<gene>
    <name evidence="2" type="ORF">L596_016601</name>
</gene>
<keyword evidence="3" id="KW-1185">Reference proteome</keyword>
<dbReference type="AlphaFoldDB" id="A0A4U5NJC1"/>